<dbReference type="InterPro" id="IPR035892">
    <property type="entry name" value="C2_domain_sf"/>
</dbReference>
<dbReference type="Gramene" id="Kaladp0064s0133.1.v1.1">
    <property type="protein sequence ID" value="Kaladp0064s0133.1.v1.1"/>
    <property type="gene ID" value="Kaladp0064s0133.v1.1"/>
</dbReference>
<dbReference type="PANTHER" id="PTHR32246:SF15">
    <property type="entry name" value="CALCIUM-DEPENDENT LIPID-BINDING (CALB DOMAIN) FAMILY PROTEIN"/>
    <property type="match status" value="1"/>
</dbReference>
<name>A0A7N0UGM6_KALFE</name>
<proteinExistence type="predicted"/>
<dbReference type="EnsemblPlants" id="Kaladp0064s0133.1.v1.1">
    <property type="protein sequence ID" value="Kaladp0064s0133.1.v1.1"/>
    <property type="gene ID" value="Kaladp0064s0133.v1.1"/>
</dbReference>
<dbReference type="AlphaFoldDB" id="A0A7N0UGM6"/>
<accession>A0A7N0UGM6</accession>
<dbReference type="GO" id="GO:0006952">
    <property type="term" value="P:defense response"/>
    <property type="evidence" value="ECO:0007669"/>
    <property type="project" value="InterPro"/>
</dbReference>
<dbReference type="SUPFAM" id="SSF49562">
    <property type="entry name" value="C2 domain (Calcium/lipid-binding domain, CaLB)"/>
    <property type="match status" value="1"/>
</dbReference>
<evidence type="ECO:0000259" key="2">
    <source>
        <dbReference type="PROSITE" id="PS50004"/>
    </source>
</evidence>
<evidence type="ECO:0000313" key="4">
    <source>
        <dbReference type="Proteomes" id="UP000594263"/>
    </source>
</evidence>
<dbReference type="PROSITE" id="PS50004">
    <property type="entry name" value="C2"/>
    <property type="match status" value="1"/>
</dbReference>
<dbReference type="SMART" id="SM00239">
    <property type="entry name" value="C2"/>
    <property type="match status" value="1"/>
</dbReference>
<organism evidence="3 4">
    <name type="scientific">Kalanchoe fedtschenkoi</name>
    <name type="common">Lavender scallops</name>
    <name type="synonym">South American air plant</name>
    <dbReference type="NCBI Taxonomy" id="63787"/>
    <lineage>
        <taxon>Eukaryota</taxon>
        <taxon>Viridiplantae</taxon>
        <taxon>Streptophyta</taxon>
        <taxon>Embryophyta</taxon>
        <taxon>Tracheophyta</taxon>
        <taxon>Spermatophyta</taxon>
        <taxon>Magnoliopsida</taxon>
        <taxon>eudicotyledons</taxon>
        <taxon>Gunneridae</taxon>
        <taxon>Pentapetalae</taxon>
        <taxon>Saxifragales</taxon>
        <taxon>Crassulaceae</taxon>
        <taxon>Kalanchoe</taxon>
    </lineage>
</organism>
<evidence type="ECO:0000256" key="1">
    <source>
        <dbReference type="SAM" id="MobiDB-lite"/>
    </source>
</evidence>
<keyword evidence="4" id="KW-1185">Reference proteome</keyword>
<feature type="domain" description="C2" evidence="2">
    <location>
        <begin position="1"/>
        <end position="113"/>
    </location>
</feature>
<reference evidence="3" key="1">
    <citation type="submission" date="2021-01" db="UniProtKB">
        <authorList>
            <consortium name="EnsemblPlants"/>
        </authorList>
    </citation>
    <scope>IDENTIFICATION</scope>
</reference>
<dbReference type="Pfam" id="PF00168">
    <property type="entry name" value="C2"/>
    <property type="match status" value="1"/>
</dbReference>
<dbReference type="OMA" id="KEFLAMY"/>
<dbReference type="InterPro" id="IPR000008">
    <property type="entry name" value="C2_dom"/>
</dbReference>
<dbReference type="InterPro" id="IPR044750">
    <property type="entry name" value="C2_SRC2/BAP"/>
</dbReference>
<dbReference type="Proteomes" id="UP000594263">
    <property type="component" value="Unplaced"/>
</dbReference>
<feature type="region of interest" description="Disordered" evidence="1">
    <location>
        <begin position="178"/>
        <end position="203"/>
    </location>
</feature>
<feature type="compositionally biased region" description="Basic and acidic residues" evidence="1">
    <location>
        <begin position="186"/>
        <end position="196"/>
    </location>
</feature>
<dbReference type="Gene3D" id="2.60.40.150">
    <property type="entry name" value="C2 domain"/>
    <property type="match status" value="1"/>
</dbReference>
<dbReference type="PANTHER" id="PTHR32246">
    <property type="entry name" value="INGRESSION PROTEIN FIC1"/>
    <property type="match status" value="1"/>
</dbReference>
<sequence length="308" mass="33303">MRNTAIEVCLISARGLRKTSSLLRPQWFAVGWIDPKDKYCTKVSASGNSIPVWNTKFSAMVDDPAGEKAEDLALHVEVYSREPLFLRERLEGEATVRLREFLDRYAQNSEGVCQVAEELVSFQLRKPKSGKPQGFVDISIQISKQRDAPSSPLGTGDGFQLRNLGSQFSSAAAAGQVQLGHPGSKQSEHFRPERHLPYPHHTPFPQYYTNPSAAGPSSYHPVQHLLSPPAPSITFDPRMGQFPHQSYVNMPTSGGSKLGGPVAQFGMGMGAGALAAGAVIYGDDIMSGVNPTYGAQDASLTIAADTPF</sequence>
<evidence type="ECO:0000313" key="3">
    <source>
        <dbReference type="EnsemblPlants" id="Kaladp0064s0133.1.v1.1"/>
    </source>
</evidence>
<protein>
    <recommendedName>
        <fullName evidence="2">C2 domain-containing protein</fullName>
    </recommendedName>
</protein>
<dbReference type="CDD" id="cd04051">
    <property type="entry name" value="C2_SRC2_like"/>
    <property type="match status" value="1"/>
</dbReference>